<dbReference type="Proteomes" id="UP000655443">
    <property type="component" value="Unassembled WGS sequence"/>
</dbReference>
<feature type="region of interest" description="Disordered" evidence="1">
    <location>
        <begin position="59"/>
        <end position="86"/>
    </location>
</feature>
<comment type="caution">
    <text evidence="2">The sequence shown here is derived from an EMBL/GenBank/DDBJ whole genome shotgun (WGS) entry which is preliminary data.</text>
</comment>
<organism evidence="2 3">
    <name type="scientific">Streptomyces alanosinicus</name>
    <dbReference type="NCBI Taxonomy" id="68171"/>
    <lineage>
        <taxon>Bacteria</taxon>
        <taxon>Bacillati</taxon>
        <taxon>Actinomycetota</taxon>
        <taxon>Actinomycetes</taxon>
        <taxon>Kitasatosporales</taxon>
        <taxon>Streptomycetaceae</taxon>
        <taxon>Streptomyces</taxon>
    </lineage>
</organism>
<accession>A0A919D1I1</accession>
<keyword evidence="3" id="KW-1185">Reference proteome</keyword>
<sequence length="114" mass="12154">MSASPVPTPSRKRPSSCTALVAAAFVPRVMVVRYPQRLEAGLPGHARLLDEFRRAVAGPCSSHDRKYPKPGITPPGGNMSDPGRTGTRRIAVRAAPGPTISVHYCQDTRASPLP</sequence>
<dbReference type="EMBL" id="BMVG01000001">
    <property type="protein sequence ID" value="GHD98511.1"/>
    <property type="molecule type" value="Genomic_DNA"/>
</dbReference>
<proteinExistence type="predicted"/>
<gene>
    <name evidence="2" type="ORF">GCM10010339_05980</name>
</gene>
<name>A0A919D1I1_9ACTN</name>
<reference evidence="2" key="2">
    <citation type="submission" date="2020-09" db="EMBL/GenBank/DDBJ databases">
        <authorList>
            <person name="Sun Q."/>
            <person name="Ohkuma M."/>
        </authorList>
    </citation>
    <scope>NUCLEOTIDE SEQUENCE</scope>
    <source>
        <strain evidence="2">JCM 4714</strain>
    </source>
</reference>
<evidence type="ECO:0000313" key="2">
    <source>
        <dbReference type="EMBL" id="GHD98511.1"/>
    </source>
</evidence>
<dbReference type="AlphaFoldDB" id="A0A919D1I1"/>
<protein>
    <submittedName>
        <fullName evidence="2">Uncharacterized protein</fullName>
    </submittedName>
</protein>
<evidence type="ECO:0000256" key="1">
    <source>
        <dbReference type="SAM" id="MobiDB-lite"/>
    </source>
</evidence>
<evidence type="ECO:0000313" key="3">
    <source>
        <dbReference type="Proteomes" id="UP000655443"/>
    </source>
</evidence>
<reference evidence="2" key="1">
    <citation type="journal article" date="2014" name="Int. J. Syst. Evol. Microbiol.">
        <title>Complete genome sequence of Corynebacterium casei LMG S-19264T (=DSM 44701T), isolated from a smear-ripened cheese.</title>
        <authorList>
            <consortium name="US DOE Joint Genome Institute (JGI-PGF)"/>
            <person name="Walter F."/>
            <person name="Albersmeier A."/>
            <person name="Kalinowski J."/>
            <person name="Ruckert C."/>
        </authorList>
    </citation>
    <scope>NUCLEOTIDE SEQUENCE</scope>
    <source>
        <strain evidence="2">JCM 4714</strain>
    </source>
</reference>